<dbReference type="PANTHER" id="PTHR46566">
    <property type="entry name" value="1-PHOSPHOFRUCTOKINASE-RELATED"/>
    <property type="match status" value="1"/>
</dbReference>
<dbReference type="CDD" id="cd01164">
    <property type="entry name" value="FruK_PfkB_like"/>
    <property type="match status" value="1"/>
</dbReference>
<organism evidence="8 9">
    <name type="scientific">Moraxella oculi</name>
    <dbReference type="NCBI Taxonomy" id="2940516"/>
    <lineage>
        <taxon>Bacteria</taxon>
        <taxon>Pseudomonadati</taxon>
        <taxon>Pseudomonadota</taxon>
        <taxon>Gammaproteobacteria</taxon>
        <taxon>Moraxellales</taxon>
        <taxon>Moraxellaceae</taxon>
        <taxon>Moraxella</taxon>
    </lineage>
</organism>
<dbReference type="PIRSF" id="PIRSF000535">
    <property type="entry name" value="1PFK/6PFK/LacC"/>
    <property type="match status" value="1"/>
</dbReference>
<dbReference type="Gene3D" id="3.40.1190.20">
    <property type="match status" value="1"/>
</dbReference>
<gene>
    <name evidence="8" type="ORF">ACJHVH_05890</name>
</gene>
<comment type="similarity">
    <text evidence="1 6">Belongs to the carbohydrate kinase PfkB family.</text>
</comment>
<keyword evidence="9" id="KW-1185">Reference proteome</keyword>
<dbReference type="InterPro" id="IPR011611">
    <property type="entry name" value="PfkB_dom"/>
</dbReference>
<evidence type="ECO:0000256" key="5">
    <source>
        <dbReference type="ARBA" id="ARBA00022840"/>
    </source>
</evidence>
<keyword evidence="5" id="KW-0067">ATP-binding</keyword>
<proteinExistence type="inferred from homology"/>
<comment type="caution">
    <text evidence="8">The sequence shown here is derived from an EMBL/GenBank/DDBJ whole genome shotgun (WGS) entry which is preliminary data.</text>
</comment>
<feature type="domain" description="Carbohydrate kinase PfkB" evidence="7">
    <location>
        <begin position="12"/>
        <end position="297"/>
    </location>
</feature>
<sequence>MKVLCITLNPAIDLTLSVNDLNVGQVNRAYFCQSDPAGKGLNAAQILSDLGFDTIASGFLGKQNAAIFEQLFTHRHQLSTHAEDCLVGVLRDEFVRVVGETRINVKIDAAGITTDINGKGFFVSHQDKLALLSHLAPIAKECQAVLVAGSLPLGFETEDFDELLSILTMANDKVAVDVSGAALEVALRHQLWLIKPNDDELAQVFGQSATNLARQSALLKGLDIEHVVVSMGERGVNWFVGDEIYHSIPPKMTVKSTVGAGDTLTAGMMAGLLHKLPPKDILARATALSAHAVSIVGFKAASQDRMTELLPQVSVQRLSHR</sequence>
<dbReference type="RefSeq" id="WP_249100066.1">
    <property type="nucleotide sequence ID" value="NZ_JAMBAQ010000008.1"/>
</dbReference>
<evidence type="ECO:0000256" key="4">
    <source>
        <dbReference type="ARBA" id="ARBA00022777"/>
    </source>
</evidence>
<accession>A0ABW8U8W7</accession>
<dbReference type="InterPro" id="IPR002173">
    <property type="entry name" value="Carboh/pur_kinase_PfkB_CS"/>
</dbReference>
<evidence type="ECO:0000313" key="8">
    <source>
        <dbReference type="EMBL" id="MFL1732524.1"/>
    </source>
</evidence>
<evidence type="ECO:0000256" key="1">
    <source>
        <dbReference type="ARBA" id="ARBA00010688"/>
    </source>
</evidence>
<dbReference type="InterPro" id="IPR029056">
    <property type="entry name" value="Ribokinase-like"/>
</dbReference>
<dbReference type="InterPro" id="IPR017583">
    <property type="entry name" value="Tagatose/fructose_Pkinase"/>
</dbReference>
<evidence type="ECO:0000259" key="7">
    <source>
        <dbReference type="Pfam" id="PF00294"/>
    </source>
</evidence>
<evidence type="ECO:0000313" key="9">
    <source>
        <dbReference type="Proteomes" id="UP001624684"/>
    </source>
</evidence>
<dbReference type="Pfam" id="PF00294">
    <property type="entry name" value="PfkB"/>
    <property type="match status" value="1"/>
</dbReference>
<evidence type="ECO:0000256" key="2">
    <source>
        <dbReference type="ARBA" id="ARBA00022679"/>
    </source>
</evidence>
<protein>
    <recommendedName>
        <fullName evidence="6">Phosphofructokinase</fullName>
    </recommendedName>
</protein>
<evidence type="ECO:0000256" key="3">
    <source>
        <dbReference type="ARBA" id="ARBA00022741"/>
    </source>
</evidence>
<reference evidence="8 9" key="1">
    <citation type="submission" date="2024-11" db="EMBL/GenBank/DDBJ databases">
        <title>First Report of Moraxella oculi in Brazil in an Infectious Bovine Keratoconjunctivitis Outbreak.</title>
        <authorList>
            <person name="Carvalho C.V."/>
            <person name="Domingues R."/>
            <person name="Coutinho C."/>
            <person name="Honorio N.T.B.S."/>
            <person name="Faza D.R.L.R."/>
            <person name="Carvalho W.A."/>
            <person name="Machado A.B.F."/>
            <person name="Martins M.F."/>
            <person name="Gaspar E.B."/>
        </authorList>
    </citation>
    <scope>NUCLEOTIDE SEQUENCE [LARGE SCALE GENOMIC DNA]</scope>
    <source>
        <strain evidence="8 9">2117LE</strain>
    </source>
</reference>
<name>A0ABW8U8W7_9GAMM</name>
<keyword evidence="3" id="KW-0547">Nucleotide-binding</keyword>
<dbReference type="Proteomes" id="UP001624684">
    <property type="component" value="Unassembled WGS sequence"/>
</dbReference>
<keyword evidence="2 6" id="KW-0808">Transferase</keyword>
<dbReference type="SUPFAM" id="SSF53613">
    <property type="entry name" value="Ribokinase-like"/>
    <property type="match status" value="1"/>
</dbReference>
<dbReference type="EMBL" id="JBJJXE010000007">
    <property type="protein sequence ID" value="MFL1732524.1"/>
    <property type="molecule type" value="Genomic_DNA"/>
</dbReference>
<keyword evidence="4" id="KW-0418">Kinase</keyword>
<evidence type="ECO:0000256" key="6">
    <source>
        <dbReference type="PIRNR" id="PIRNR000535"/>
    </source>
</evidence>
<dbReference type="PANTHER" id="PTHR46566:SF5">
    <property type="entry name" value="1-PHOSPHOFRUCTOKINASE"/>
    <property type="match status" value="1"/>
</dbReference>
<dbReference type="NCBIfam" id="TIGR03168">
    <property type="entry name" value="1-PFK"/>
    <property type="match status" value="1"/>
</dbReference>
<dbReference type="PROSITE" id="PS00584">
    <property type="entry name" value="PFKB_KINASES_2"/>
    <property type="match status" value="1"/>
</dbReference>